<reference evidence="1 2" key="1">
    <citation type="journal article" date="2013" name="Nat. Genet.">
        <title>The genome of the hydatid tapeworm Echinococcus granulosus.</title>
        <authorList>
            <person name="Zheng H."/>
            <person name="Zhang W."/>
            <person name="Zhang L."/>
            <person name="Zhang Z."/>
            <person name="Li J."/>
            <person name="Lu G."/>
            <person name="Zhu Y."/>
            <person name="Wang Y."/>
            <person name="Huang Y."/>
            <person name="Liu J."/>
            <person name="Kang H."/>
            <person name="Chen J."/>
            <person name="Wang L."/>
            <person name="Chen A."/>
            <person name="Yu S."/>
            <person name="Gao Z."/>
            <person name="Jin L."/>
            <person name="Gu W."/>
            <person name="Wang Z."/>
            <person name="Zhao L."/>
            <person name="Shi B."/>
            <person name="Wen H."/>
            <person name="Lin R."/>
            <person name="Jones M.K."/>
            <person name="Brejova B."/>
            <person name="Vinar T."/>
            <person name="Zhao G."/>
            <person name="McManus D.P."/>
            <person name="Chen Z."/>
            <person name="Zhou Y."/>
            <person name="Wang S."/>
        </authorList>
    </citation>
    <scope>NUCLEOTIDE SEQUENCE [LARGE SCALE GENOMIC DNA]</scope>
</reference>
<dbReference type="AlphaFoldDB" id="W6UM80"/>
<dbReference type="CTD" id="36346252"/>
<evidence type="ECO:0000313" key="2">
    <source>
        <dbReference type="Proteomes" id="UP000019149"/>
    </source>
</evidence>
<accession>W6UM80</accession>
<dbReference type="Proteomes" id="UP000019149">
    <property type="component" value="Unassembled WGS sequence"/>
</dbReference>
<evidence type="ECO:0000313" key="1">
    <source>
        <dbReference type="EMBL" id="EUB54599.1"/>
    </source>
</evidence>
<dbReference type="RefSeq" id="XP_024345795.1">
    <property type="nucleotide sequence ID" value="XM_024499786.1"/>
</dbReference>
<dbReference type="EMBL" id="APAU02000231">
    <property type="protein sequence ID" value="EUB54599.1"/>
    <property type="molecule type" value="Genomic_DNA"/>
</dbReference>
<dbReference type="KEGG" id="egl:EGR_10537"/>
<proteinExistence type="predicted"/>
<organism evidence="1 2">
    <name type="scientific">Echinococcus granulosus</name>
    <name type="common">Hydatid tapeworm</name>
    <dbReference type="NCBI Taxonomy" id="6210"/>
    <lineage>
        <taxon>Eukaryota</taxon>
        <taxon>Metazoa</taxon>
        <taxon>Spiralia</taxon>
        <taxon>Lophotrochozoa</taxon>
        <taxon>Platyhelminthes</taxon>
        <taxon>Cestoda</taxon>
        <taxon>Eucestoda</taxon>
        <taxon>Cyclophyllidea</taxon>
        <taxon>Taeniidae</taxon>
        <taxon>Echinococcus</taxon>
        <taxon>Echinococcus granulosus group</taxon>
    </lineage>
</organism>
<gene>
    <name evidence="1" type="ORF">EGR_10537</name>
</gene>
<keyword evidence="2" id="KW-1185">Reference proteome</keyword>
<dbReference type="GeneID" id="36346252"/>
<name>W6UM80_ECHGR</name>
<sequence length="138" mass="14705">MCSVPLSAIPQHKAVCFVLVCCSKHGETAAASRDASATPPHQPRDERTIHGVLVITWQGSIQAAKEQCMTRSPRQVAAAYINCNGEIKTGGEQIGVTRHECTGGDELQRLANASPLSSSTMQKAVVGKPLLPNNSYVH</sequence>
<comment type="caution">
    <text evidence="1">The sequence shown here is derived from an EMBL/GenBank/DDBJ whole genome shotgun (WGS) entry which is preliminary data.</text>
</comment>
<protein>
    <submittedName>
        <fullName evidence="1">Uncharacterized protein</fullName>
    </submittedName>
</protein>